<feature type="compositionally biased region" description="Polar residues" evidence="1">
    <location>
        <begin position="1157"/>
        <end position="1166"/>
    </location>
</feature>
<accession>A0A9P1FZU0</accession>
<reference evidence="2" key="1">
    <citation type="submission" date="2022-10" db="EMBL/GenBank/DDBJ databases">
        <authorList>
            <person name="Chen Y."/>
            <person name="Dougan E. K."/>
            <person name="Chan C."/>
            <person name="Rhodes N."/>
            <person name="Thang M."/>
        </authorList>
    </citation>
    <scope>NUCLEOTIDE SEQUENCE</scope>
</reference>
<dbReference type="EMBL" id="CAMXCT030001928">
    <property type="protein sequence ID" value="CAL4781563.1"/>
    <property type="molecule type" value="Genomic_DNA"/>
</dbReference>
<dbReference type="EMBL" id="CAMXCT020001928">
    <property type="protein sequence ID" value="CAL1147626.1"/>
    <property type="molecule type" value="Genomic_DNA"/>
</dbReference>
<feature type="region of interest" description="Disordered" evidence="1">
    <location>
        <begin position="1"/>
        <end position="50"/>
    </location>
</feature>
<keyword evidence="4" id="KW-1185">Reference proteome</keyword>
<feature type="compositionally biased region" description="Basic and acidic residues" evidence="1">
    <location>
        <begin position="1222"/>
        <end position="1231"/>
    </location>
</feature>
<feature type="compositionally biased region" description="Low complexity" evidence="1">
    <location>
        <begin position="1181"/>
        <end position="1195"/>
    </location>
</feature>
<evidence type="ECO:0000313" key="3">
    <source>
        <dbReference type="EMBL" id="CAL1147626.1"/>
    </source>
</evidence>
<sequence length="1299" mass="145277">MSWYSKPASRWWEESSEKKWHDRESSRSLAKAWNSEGHETWNGQSRGKDDWKALGEWAQSKTKTKGDFRASPGDWSGKVKDWKSEKIEKLQRHQWVAKSDKQLESDKPPSMDPAVALEGALADVEELLGERLDSTRELLEDSHRSAMEAVRLATLALELLTRKAVDCKNEEDLNNVMRAKQSVRELLMWRNFGLKTWLHNKPDPMNFQRYDAEVQNELRQTFTKIEQNLLQELVAGDSWSKLARKLRFCVGNQDFSREMRTLLTRIISSCELAQRARHRKSTNEAPMSEADQALFEEMAADAAFGKEVIRAVRNDQFRHQEVIYPYAEARDPAWMQQMLGWHVPHVPPANVQCGQLSQPLPVQAQRVMSQVQRMPWAEPWAEWKNFSSSAGHALFALALLSCLVLPCNLAQTKALPASGLMDQAAHEGGDERAARAPHLTTCAEPVDYEVVIPTYRRWRSTQEVTKKKRFKDSNQPFIVDHTLGFLSREGVPKERVTLFVANEEEMNEYRKALEDSDWTDVRIQVSVPGVRDSRNFIYKFFPADTYVVSLDDDMEGITWKVREGGASSCCVDLPAGSFIKIIYDAYQRMKETGAFLWGLSTSQNPRFLVLDDVSTRNGLVNGPPVTQIQRSSAEFISQNSRSFQIQDAEFSVRHFAKDKVVLRYRMYAGVTSPYTNSGGLQSKFHAETGSIRKSEEWCGAQQLHELFPTLIAAPSDSQTCRQYATEVRFISQTGLGIKARRLAVRRLQGLCRFMLPQLKGKGKEKRKKKTALAALARLKAFAIRKKSKTEMPSKNAKNSTNRTTNGEAGKAPQAERPLSLLGEDLIRFMPNPKKKGTDAHRRYSKYCRARKVKDLAGLGCKNIDLRYDLKSGYLKVVELDTRPASNECVVEDEVPSIPMPANPGRARSVQVRLAEATGKHPGLYLSKELLLPLLQRCPALQGSWSLCAAKAGPLAKVSLPCFRILMHWTKTSRLVFAHSRAAELHMALQNLGAKRTAERLREWMSKQELKFNLMSFDGPPAEEFPPLDPGKAESRPKPSRKRPRSAMRRGKHCETKSTKCVEATAATGTARLIFAKAQNVQSLADRQSELKATDASNTSNTSNGLVAVSKEAKVIDSSLPNFGGKESLAALPPAEAAVSTDGEPKEQDRDGQEDSNSRLQSPSAESNEAAEPTKSKKQKCGTHGTSILSLLTSGSKAQDQSSATAPTSQSFEGMEATPSGKICDEPCDTHSDVPMNSGESRLEGRMPATPMQNGDSNPSDQETKPERTKIQPSGHVMLVLGNQQHRQKSLRSMFAGRGG</sequence>
<feature type="compositionally biased region" description="Polar residues" evidence="1">
    <location>
        <begin position="790"/>
        <end position="806"/>
    </location>
</feature>
<evidence type="ECO:0000256" key="1">
    <source>
        <dbReference type="SAM" id="MobiDB-lite"/>
    </source>
</evidence>
<organism evidence="2">
    <name type="scientific">Cladocopium goreaui</name>
    <dbReference type="NCBI Taxonomy" id="2562237"/>
    <lineage>
        <taxon>Eukaryota</taxon>
        <taxon>Sar</taxon>
        <taxon>Alveolata</taxon>
        <taxon>Dinophyceae</taxon>
        <taxon>Suessiales</taxon>
        <taxon>Symbiodiniaceae</taxon>
        <taxon>Cladocopium</taxon>
    </lineage>
</organism>
<evidence type="ECO:0000313" key="2">
    <source>
        <dbReference type="EMBL" id="CAI3994251.1"/>
    </source>
</evidence>
<feature type="compositionally biased region" description="Basic and acidic residues" evidence="1">
    <location>
        <begin position="11"/>
        <end position="26"/>
    </location>
</feature>
<feature type="region of interest" description="Disordered" evidence="1">
    <location>
        <begin position="786"/>
        <end position="814"/>
    </location>
</feature>
<protein>
    <submittedName>
        <fullName evidence="2">Uncharacterized protein</fullName>
    </submittedName>
</protein>
<feature type="compositionally biased region" description="Polar residues" evidence="1">
    <location>
        <begin position="1196"/>
        <end position="1211"/>
    </location>
</feature>
<feature type="compositionally biased region" description="Basic and acidic residues" evidence="1">
    <location>
        <begin position="1142"/>
        <end position="1156"/>
    </location>
</feature>
<feature type="compositionally biased region" description="Basic residues" evidence="1">
    <location>
        <begin position="1037"/>
        <end position="1051"/>
    </location>
</feature>
<dbReference type="Proteomes" id="UP001152797">
    <property type="component" value="Unassembled WGS sequence"/>
</dbReference>
<comment type="caution">
    <text evidence="2">The sequence shown here is derived from an EMBL/GenBank/DDBJ whole genome shotgun (WGS) entry which is preliminary data.</text>
</comment>
<feature type="region of interest" description="Disordered" evidence="1">
    <location>
        <begin position="1020"/>
        <end position="1056"/>
    </location>
</feature>
<feature type="compositionally biased region" description="Polar residues" evidence="1">
    <location>
        <begin position="1250"/>
        <end position="1260"/>
    </location>
</feature>
<dbReference type="EMBL" id="CAMXCT010001928">
    <property type="protein sequence ID" value="CAI3994251.1"/>
    <property type="molecule type" value="Genomic_DNA"/>
</dbReference>
<name>A0A9P1FZU0_9DINO</name>
<gene>
    <name evidence="2" type="ORF">C1SCF055_LOCUS20908</name>
</gene>
<proteinExistence type="predicted"/>
<reference evidence="3" key="2">
    <citation type="submission" date="2024-04" db="EMBL/GenBank/DDBJ databases">
        <authorList>
            <person name="Chen Y."/>
            <person name="Shah S."/>
            <person name="Dougan E. K."/>
            <person name="Thang M."/>
            <person name="Chan C."/>
        </authorList>
    </citation>
    <scope>NUCLEOTIDE SEQUENCE [LARGE SCALE GENOMIC DNA]</scope>
</reference>
<feature type="region of interest" description="Disordered" evidence="1">
    <location>
        <begin position="1134"/>
        <end position="1271"/>
    </location>
</feature>
<dbReference type="OrthoDB" id="417063at2759"/>
<evidence type="ECO:0000313" key="4">
    <source>
        <dbReference type="Proteomes" id="UP001152797"/>
    </source>
</evidence>